<reference evidence="3" key="1">
    <citation type="submission" date="2016-09" db="EMBL/GenBank/DDBJ databases">
        <title>Acidihalobacter prosperus F5.</title>
        <authorList>
            <person name="Khaleque H.N."/>
            <person name="Ramsay J.P."/>
            <person name="Kaksonen A.H."/>
            <person name="Boxall N.J."/>
            <person name="Watkin E.L.J."/>
        </authorList>
    </citation>
    <scope>NUCLEOTIDE SEQUENCE [LARGE SCALE GENOMIC DNA]</scope>
    <source>
        <strain evidence="3">F5</strain>
    </source>
</reference>
<gene>
    <name evidence="2" type="ORF">BI364_12130</name>
</gene>
<feature type="chain" id="PRO_5009108346" description="DUF2066 domain-containing protein" evidence="1">
    <location>
        <begin position="17"/>
        <end position="390"/>
    </location>
</feature>
<dbReference type="KEGG" id="aprs:BI364_12130"/>
<protein>
    <recommendedName>
        <fullName evidence="4">DUF2066 domain-containing protein</fullName>
    </recommendedName>
</protein>
<keyword evidence="1" id="KW-0732">Signal</keyword>
<organism evidence="2 3">
    <name type="scientific">Acidihalobacter yilgarnensis</name>
    <dbReference type="NCBI Taxonomy" id="2819280"/>
    <lineage>
        <taxon>Bacteria</taxon>
        <taxon>Pseudomonadati</taxon>
        <taxon>Pseudomonadota</taxon>
        <taxon>Gammaproteobacteria</taxon>
        <taxon>Chromatiales</taxon>
        <taxon>Ectothiorhodospiraceae</taxon>
        <taxon>Acidihalobacter</taxon>
    </lineage>
</organism>
<accession>A0A1D8IQ90</accession>
<proteinExistence type="predicted"/>
<sequence length="390" mass="40623">MVCLLSALAPVLPAWALQVGGLYQATVPVADRSEGARLAAFQQALAQVLVKMTGNAAVAASPSLAPALQQPAQYIQQYAYQQQPGTPASAATSLQLRVDFDPPAIDSLLRAAQLPLWGRERPLVVMWVGVDGDRNDRFIVGSDGDQPHPGARGALQQAADTRGLPVLFPLLDLQDQAAVHFSDLDGGFMDSIVTASARYEANAVVAGVVRPSAGSQWRGQWWLAFRGRTDHWSTQGASRDTVLAAGVDGVADRLAASLAVSGTAQPNQAGDRVDVEISGVGQVAVYARIEHLLGHLAPIASARVVAVAGDTVTFSVVPRGSASDVARNLALVGWLAPETPPVPTPPSTASLPASTTLPASGSLPVSTSLATAPPVPIPVPAQILYFRYQP</sequence>
<evidence type="ECO:0008006" key="4">
    <source>
        <dbReference type="Google" id="ProtNLM"/>
    </source>
</evidence>
<dbReference type="EMBL" id="CP017415">
    <property type="protein sequence ID" value="AOU98606.1"/>
    <property type="molecule type" value="Genomic_DNA"/>
</dbReference>
<keyword evidence="3" id="KW-1185">Reference proteome</keyword>
<name>A0A1D8IQ90_9GAMM</name>
<evidence type="ECO:0000313" key="2">
    <source>
        <dbReference type="EMBL" id="AOU98606.1"/>
    </source>
</evidence>
<dbReference type="AlphaFoldDB" id="A0A1D8IQ90"/>
<dbReference type="InterPro" id="IPR018642">
    <property type="entry name" value="DUF2066"/>
</dbReference>
<evidence type="ECO:0000313" key="3">
    <source>
        <dbReference type="Proteomes" id="UP000095401"/>
    </source>
</evidence>
<feature type="signal peptide" evidence="1">
    <location>
        <begin position="1"/>
        <end position="16"/>
    </location>
</feature>
<evidence type="ECO:0000256" key="1">
    <source>
        <dbReference type="SAM" id="SignalP"/>
    </source>
</evidence>
<dbReference type="Pfam" id="PF09839">
    <property type="entry name" value="DUF2066"/>
    <property type="match status" value="1"/>
</dbReference>
<dbReference type="Proteomes" id="UP000095401">
    <property type="component" value="Chromosome"/>
</dbReference>